<sequence>MIEHFEDNGGDLFTKSLDYVDNLSTSNDFKTILSRMPEAYVVVLISAKNSFQNCMQEFFNFTLAYNEYKLFIRRNQSNIVRISKETFIKIFIDLVKKGFIMTKASTEAIISVNSKMGLGIEFEELSTMIRERVNCDKEISTLVIIFSENRSGDTSR</sequence>
<proteinExistence type="predicted"/>
<dbReference type="Pfam" id="PF14629">
    <property type="entry name" value="ORC4_C"/>
    <property type="match status" value="1"/>
</dbReference>
<dbReference type="InterPro" id="IPR032705">
    <property type="entry name" value="ORC4_C"/>
</dbReference>
<organism evidence="2 3">
    <name type="scientific">Euplotes crassus</name>
    <dbReference type="NCBI Taxonomy" id="5936"/>
    <lineage>
        <taxon>Eukaryota</taxon>
        <taxon>Sar</taxon>
        <taxon>Alveolata</taxon>
        <taxon>Ciliophora</taxon>
        <taxon>Intramacronucleata</taxon>
        <taxon>Spirotrichea</taxon>
        <taxon>Hypotrichia</taxon>
        <taxon>Euplotida</taxon>
        <taxon>Euplotidae</taxon>
        <taxon>Moneuplotes</taxon>
    </lineage>
</organism>
<dbReference type="Proteomes" id="UP001295684">
    <property type="component" value="Unassembled WGS sequence"/>
</dbReference>
<dbReference type="EMBL" id="CAMPGE010005396">
    <property type="protein sequence ID" value="CAI2364248.1"/>
    <property type="molecule type" value="Genomic_DNA"/>
</dbReference>
<evidence type="ECO:0000313" key="3">
    <source>
        <dbReference type="Proteomes" id="UP001295684"/>
    </source>
</evidence>
<reference evidence="2" key="1">
    <citation type="submission" date="2023-07" db="EMBL/GenBank/DDBJ databases">
        <authorList>
            <consortium name="AG Swart"/>
            <person name="Singh M."/>
            <person name="Singh A."/>
            <person name="Seah K."/>
            <person name="Emmerich C."/>
        </authorList>
    </citation>
    <scope>NUCLEOTIDE SEQUENCE</scope>
    <source>
        <strain evidence="2">DP1</strain>
    </source>
</reference>
<protein>
    <recommendedName>
        <fullName evidence="1">Origin recognition complex subunit 4 C-terminal domain-containing protein</fullName>
    </recommendedName>
</protein>
<name>A0AAD1U935_EUPCR</name>
<feature type="domain" description="Origin recognition complex subunit 4 C-terminal" evidence="1">
    <location>
        <begin position="27"/>
        <end position="126"/>
    </location>
</feature>
<keyword evidence="3" id="KW-1185">Reference proteome</keyword>
<comment type="caution">
    <text evidence="2">The sequence shown here is derived from an EMBL/GenBank/DDBJ whole genome shotgun (WGS) entry which is preliminary data.</text>
</comment>
<dbReference type="AlphaFoldDB" id="A0AAD1U935"/>
<evidence type="ECO:0000313" key="2">
    <source>
        <dbReference type="EMBL" id="CAI2364248.1"/>
    </source>
</evidence>
<accession>A0AAD1U935</accession>
<evidence type="ECO:0000259" key="1">
    <source>
        <dbReference type="Pfam" id="PF14629"/>
    </source>
</evidence>
<gene>
    <name evidence="2" type="ORF">ECRASSUSDP1_LOCUS5591</name>
</gene>